<reference evidence="8" key="1">
    <citation type="submission" date="2018-10" db="EMBL/GenBank/DDBJ databases">
        <title>Population genomic analysis revealed the cold adaptation of white poplar.</title>
        <authorList>
            <person name="Liu Y.-J."/>
        </authorList>
    </citation>
    <scope>NUCLEOTIDE SEQUENCE [LARGE SCALE GENOMIC DNA]</scope>
    <source>
        <strain evidence="8">PAL-ZL1</strain>
    </source>
</reference>
<evidence type="ECO:0000256" key="3">
    <source>
        <dbReference type="ARBA" id="ARBA00022640"/>
    </source>
</evidence>
<comment type="similarity">
    <text evidence="7">Belongs to the PsbQ family.</text>
</comment>
<name>A0A4U5MWQ7_POPAL</name>
<dbReference type="STRING" id="43335.A0A4U5MWQ7"/>
<dbReference type="PANTHER" id="PTHR33399">
    <property type="entry name" value="OXYGEN-EVOLVING ENHANCER PROTEIN 3-1, CHLOROPLASTIC"/>
    <property type="match status" value="1"/>
</dbReference>
<keyword evidence="3" id="KW-0934">Plastid</keyword>
<evidence type="ECO:0000313" key="8">
    <source>
        <dbReference type="EMBL" id="TKR74417.1"/>
    </source>
</evidence>
<keyword evidence="5" id="KW-0793">Thylakoid</keyword>
<accession>A0A4U5MWQ7</accession>
<evidence type="ECO:0000256" key="1">
    <source>
        <dbReference type="ARBA" id="ARBA00004334"/>
    </source>
</evidence>
<comment type="subcellular location">
    <subcellularLocation>
        <location evidence="1">Plastid</location>
        <location evidence="1">Chloroplast thylakoid membrane</location>
    </subcellularLocation>
</comment>
<dbReference type="InterPro" id="IPR023222">
    <property type="entry name" value="PsbQ-like_dom_sf"/>
</dbReference>
<sequence>MSSFTANTPTLLHAQKNITNKPRNHQPKRSSPIIKASISPLESVTNRRKIVTFLSTSLALGQLHGTTTAAPPAALAEKWGTRSLLWEHFFQPDLSPEDAVARITQTAEGLHSMRDMLESMAWRYVMFYIRQKQAYLSKDLKNAFSTLPPSRREDYVKKANELVDNMDEFDSYVRTPRVYESYLYYEKTLKSIDDVVAILGENKSSVVT</sequence>
<dbReference type="GO" id="GO:0005509">
    <property type="term" value="F:calcium ion binding"/>
    <property type="evidence" value="ECO:0007669"/>
    <property type="project" value="InterPro"/>
</dbReference>
<dbReference type="PANTHER" id="PTHR33399:SF5">
    <property type="entry name" value="PHOTOSYNTHETIC NDH SUBUNIT OF LUMENAL LOCATION 2, CHLOROPLASTIC"/>
    <property type="match status" value="1"/>
</dbReference>
<dbReference type="InterPro" id="IPR008797">
    <property type="entry name" value="PSII_PsbQ"/>
</dbReference>
<comment type="caution">
    <text evidence="8">The sequence shown here is derived from an EMBL/GenBank/DDBJ whole genome shotgun (WGS) entry which is preliminary data.</text>
</comment>
<evidence type="ECO:0000256" key="7">
    <source>
        <dbReference type="ARBA" id="ARBA00035649"/>
    </source>
</evidence>
<evidence type="ECO:0000256" key="2">
    <source>
        <dbReference type="ARBA" id="ARBA00022528"/>
    </source>
</evidence>
<dbReference type="AlphaFoldDB" id="A0A4U5MWQ7"/>
<organism evidence="8">
    <name type="scientific">Populus alba</name>
    <name type="common">White poplar</name>
    <dbReference type="NCBI Taxonomy" id="43335"/>
    <lineage>
        <taxon>Eukaryota</taxon>
        <taxon>Viridiplantae</taxon>
        <taxon>Streptophyta</taxon>
        <taxon>Embryophyta</taxon>
        <taxon>Tracheophyta</taxon>
        <taxon>Spermatophyta</taxon>
        <taxon>Magnoliopsida</taxon>
        <taxon>eudicotyledons</taxon>
        <taxon>Gunneridae</taxon>
        <taxon>Pentapetalae</taxon>
        <taxon>rosids</taxon>
        <taxon>fabids</taxon>
        <taxon>Malpighiales</taxon>
        <taxon>Salicaceae</taxon>
        <taxon>Saliceae</taxon>
        <taxon>Populus</taxon>
    </lineage>
</organism>
<dbReference type="InterPro" id="IPR054099">
    <property type="entry name" value="PSII_PsbQ_pln"/>
</dbReference>
<dbReference type="Pfam" id="PF05757">
    <property type="entry name" value="PsbQ"/>
    <property type="match status" value="1"/>
</dbReference>
<dbReference type="GO" id="GO:0009535">
    <property type="term" value="C:chloroplast thylakoid membrane"/>
    <property type="evidence" value="ECO:0007669"/>
    <property type="project" value="UniProtKB-SubCell"/>
</dbReference>
<dbReference type="SUPFAM" id="SSF101112">
    <property type="entry name" value="Oxygen-evolving enhancer protein 3"/>
    <property type="match status" value="1"/>
</dbReference>
<dbReference type="GO" id="GO:0019898">
    <property type="term" value="C:extrinsic component of membrane"/>
    <property type="evidence" value="ECO:0007669"/>
    <property type="project" value="InterPro"/>
</dbReference>
<keyword evidence="2" id="KW-0150">Chloroplast</keyword>
<dbReference type="Gene3D" id="1.20.120.290">
    <property type="entry name" value="Oxygen-evolving enhancer protein 3 (PsbQ), four-helix up-down bundle"/>
    <property type="match status" value="1"/>
</dbReference>
<evidence type="ECO:0000256" key="5">
    <source>
        <dbReference type="ARBA" id="ARBA00023078"/>
    </source>
</evidence>
<evidence type="ECO:0000256" key="4">
    <source>
        <dbReference type="ARBA" id="ARBA00022946"/>
    </source>
</evidence>
<dbReference type="GO" id="GO:0009767">
    <property type="term" value="P:photosynthetic electron transport chain"/>
    <property type="evidence" value="ECO:0007669"/>
    <property type="project" value="TreeGrafter"/>
</dbReference>
<dbReference type="EMBL" id="RCHU01001170">
    <property type="protein sequence ID" value="TKR74417.1"/>
    <property type="molecule type" value="Genomic_DNA"/>
</dbReference>
<keyword evidence="4" id="KW-0809">Transit peptide</keyword>
<gene>
    <name evidence="8" type="ORF">D5086_0000294500</name>
</gene>
<proteinExistence type="inferred from homology"/>
<evidence type="ECO:0000256" key="6">
    <source>
        <dbReference type="ARBA" id="ARBA00023136"/>
    </source>
</evidence>
<dbReference type="GO" id="GO:0009654">
    <property type="term" value="C:photosystem II oxygen evolving complex"/>
    <property type="evidence" value="ECO:0007669"/>
    <property type="project" value="InterPro"/>
</dbReference>
<protein>
    <submittedName>
        <fullName evidence="8">Oxygen evolving enhancer 3 family protein</fullName>
    </submittedName>
</protein>
<keyword evidence="6" id="KW-0472">Membrane</keyword>